<dbReference type="Pfam" id="PF07495">
    <property type="entry name" value="Y_Y_Y"/>
    <property type="match status" value="1"/>
</dbReference>
<dbReference type="SMART" id="SM00387">
    <property type="entry name" value="HATPase_c"/>
    <property type="match status" value="1"/>
</dbReference>
<dbReference type="InterPro" id="IPR005467">
    <property type="entry name" value="His_kinase_dom"/>
</dbReference>
<keyword evidence="2 7" id="KW-0418">Kinase</keyword>
<dbReference type="Pfam" id="PF07730">
    <property type="entry name" value="HisKA_3"/>
    <property type="match status" value="1"/>
</dbReference>
<evidence type="ECO:0000256" key="2">
    <source>
        <dbReference type="ARBA" id="ARBA00022777"/>
    </source>
</evidence>
<dbReference type="InterPro" id="IPR015943">
    <property type="entry name" value="WD40/YVTN_repeat-like_dom_sf"/>
</dbReference>
<sequence length="992" mass="108671">MSDLTPPVMTLRILNASLFLLLVAGARLACASVPLLTEYTHTAWTELNGAPTSVTKFAQGADGWLWIATPTGLFRFDGVRFERSDKVYGHPLDSSNIMALTTAPDGALWVGYRVGGVSVFRKDGAHTYAERDGLQPVGVMHIEAAPDGAIWAAMRDGVAVLAPGASRFRYLGPEAGLPTLGVFQIMFARDGTTWIGTNSGAYYRKPGETRFAQAWPHVTLVWLCEAPDGTIWGNDFKDGYYKVRMSAPAASEPPKPELDGYGMIFDRQGTMWMLHTDNLERKVAPAESSPPEQRLSKENGLSGPMLSTKFLDREGNLWIGTSRGIDRLRPNRLRTMPVVKQLEYPALVAGPSGDVWVGDYAADLWRYNLEGRVSREAAGPLTASYTAPDGVLWVGGTESLQRRDRDGTLTSIPYPPELKGLRVHALQQDRDGALWASFASGKGVYKLVAGQWTKSGGLQGITDLLATSMARDGKGSLWMGHLRNLVTVIDGAKVHTLGPADGLQLGTVMDLYFDGGAMWVGEEQGVALYRDGRFAALHGERGEDFRGVSGIVRLPGGDLWLHGADGLYRIAAADIAAWLKNGHAAVAFERFDAQDGMQGHAPQLRPVPSLMRSRDGVLWFATTASIGTIDPAHILRNPLAPPVEVTSVVADNARYAIPQTRALALPAGTQNLQVDFTALSLSIPERVRLRYRLSGLDPNWQEPVGRRQAYYTNLAPGKYRFEVTASNEDNLWNAKGAALEIEIPPTFVQSGWFKLLLVALGLLLLCSAYALRIRFLTQRMQERLQERLAERTRIARALHDTLLQSIQALLMSFDTHSRHLKEGTQERTRLDQTLNLAEQLLVEGRDQIMDLRASASPDALELTLEHFGKGLAEHRSHAFDMTISGTPRPLRPKVHEEIYAIGREALFNASRYADAGRIELALEYEAGAFVIRVRDNGRGMDESVATTGHRPGHWGLTGMRERAQAIGASLEIDSKPGTGTQITVTVPGKTAY</sequence>
<evidence type="ECO:0000259" key="6">
    <source>
        <dbReference type="PROSITE" id="PS50109"/>
    </source>
</evidence>
<evidence type="ECO:0000313" key="7">
    <source>
        <dbReference type="EMBL" id="MYN15165.1"/>
    </source>
</evidence>
<name>A0A845HC02_9BURK</name>
<dbReference type="GO" id="GO:0000155">
    <property type="term" value="F:phosphorelay sensor kinase activity"/>
    <property type="evidence" value="ECO:0007669"/>
    <property type="project" value="InterPro"/>
</dbReference>
<dbReference type="Gene3D" id="2.130.10.10">
    <property type="entry name" value="YVTN repeat-like/Quinoprotein amine dehydrogenase"/>
    <property type="match status" value="3"/>
</dbReference>
<dbReference type="GO" id="GO:0016020">
    <property type="term" value="C:membrane"/>
    <property type="evidence" value="ECO:0007669"/>
    <property type="project" value="InterPro"/>
</dbReference>
<feature type="region of interest" description="Disordered" evidence="4">
    <location>
        <begin position="282"/>
        <end position="303"/>
    </location>
</feature>
<dbReference type="CDD" id="cd16917">
    <property type="entry name" value="HATPase_UhpB-NarQ-NarX-like"/>
    <property type="match status" value="1"/>
</dbReference>
<keyword evidence="1" id="KW-0808">Transferase</keyword>
<keyword evidence="5" id="KW-1133">Transmembrane helix</keyword>
<feature type="transmembrane region" description="Helical" evidence="5">
    <location>
        <begin position="751"/>
        <end position="771"/>
    </location>
</feature>
<evidence type="ECO:0000256" key="3">
    <source>
        <dbReference type="ARBA" id="ARBA00023012"/>
    </source>
</evidence>
<dbReference type="Gene3D" id="1.20.5.1930">
    <property type="match status" value="1"/>
</dbReference>
<evidence type="ECO:0000256" key="5">
    <source>
        <dbReference type="SAM" id="Phobius"/>
    </source>
</evidence>
<keyword evidence="3" id="KW-0902">Two-component regulatory system</keyword>
<dbReference type="AlphaFoldDB" id="A0A845HC02"/>
<dbReference type="SUPFAM" id="SSF63829">
    <property type="entry name" value="Calcium-dependent phosphotriesterase"/>
    <property type="match status" value="3"/>
</dbReference>
<dbReference type="Gene3D" id="2.60.40.10">
    <property type="entry name" value="Immunoglobulins"/>
    <property type="match status" value="1"/>
</dbReference>
<evidence type="ECO:0000256" key="4">
    <source>
        <dbReference type="SAM" id="MobiDB-lite"/>
    </source>
</evidence>
<dbReference type="Pfam" id="PF02518">
    <property type="entry name" value="HATPase_c"/>
    <property type="match status" value="1"/>
</dbReference>
<keyword evidence="5" id="KW-0472">Membrane</keyword>
<dbReference type="InterPro" id="IPR011712">
    <property type="entry name" value="Sig_transdc_His_kin_sub3_dim/P"/>
</dbReference>
<evidence type="ECO:0000313" key="8">
    <source>
        <dbReference type="Proteomes" id="UP000484875"/>
    </source>
</evidence>
<gene>
    <name evidence="7" type="ORF">GTP81_00205</name>
</gene>
<organism evidence="7 8">
    <name type="scientific">Duganella vulcania</name>
    <dbReference type="NCBI Taxonomy" id="2692166"/>
    <lineage>
        <taxon>Bacteria</taxon>
        <taxon>Pseudomonadati</taxon>
        <taxon>Pseudomonadota</taxon>
        <taxon>Betaproteobacteria</taxon>
        <taxon>Burkholderiales</taxon>
        <taxon>Oxalobacteraceae</taxon>
        <taxon>Telluria group</taxon>
        <taxon>Duganella</taxon>
    </lineage>
</organism>
<comment type="caution">
    <text evidence="7">The sequence shown here is derived from an EMBL/GenBank/DDBJ whole genome shotgun (WGS) entry which is preliminary data.</text>
</comment>
<dbReference type="InterPro" id="IPR050482">
    <property type="entry name" value="Sensor_HK_TwoCompSys"/>
</dbReference>
<dbReference type="Proteomes" id="UP000484875">
    <property type="component" value="Unassembled WGS sequence"/>
</dbReference>
<dbReference type="PANTHER" id="PTHR24421">
    <property type="entry name" value="NITRATE/NITRITE SENSOR PROTEIN NARX-RELATED"/>
    <property type="match status" value="1"/>
</dbReference>
<dbReference type="EMBL" id="WWCV01000001">
    <property type="protein sequence ID" value="MYN15165.1"/>
    <property type="molecule type" value="Genomic_DNA"/>
</dbReference>
<proteinExistence type="predicted"/>
<protein>
    <submittedName>
        <fullName evidence="7">Histidine kinase</fullName>
    </submittedName>
</protein>
<keyword evidence="8" id="KW-1185">Reference proteome</keyword>
<accession>A0A845HC02</accession>
<dbReference type="SUPFAM" id="SSF55874">
    <property type="entry name" value="ATPase domain of HSP90 chaperone/DNA topoisomerase II/histidine kinase"/>
    <property type="match status" value="1"/>
</dbReference>
<dbReference type="InterPro" id="IPR013783">
    <property type="entry name" value="Ig-like_fold"/>
</dbReference>
<reference evidence="7 8" key="1">
    <citation type="submission" date="2019-12" db="EMBL/GenBank/DDBJ databases">
        <title>Novel species isolated from a subtropical stream in China.</title>
        <authorList>
            <person name="Lu H."/>
        </authorList>
    </citation>
    <scope>NUCLEOTIDE SEQUENCE [LARGE SCALE GENOMIC DNA]</scope>
    <source>
        <strain evidence="7 8">FT107W</strain>
    </source>
</reference>
<dbReference type="InterPro" id="IPR036890">
    <property type="entry name" value="HATPase_C_sf"/>
</dbReference>
<evidence type="ECO:0000256" key="1">
    <source>
        <dbReference type="ARBA" id="ARBA00022679"/>
    </source>
</evidence>
<dbReference type="Gene3D" id="3.30.565.10">
    <property type="entry name" value="Histidine kinase-like ATPase, C-terminal domain"/>
    <property type="match status" value="1"/>
</dbReference>
<dbReference type="InterPro" id="IPR003594">
    <property type="entry name" value="HATPase_dom"/>
</dbReference>
<dbReference type="PANTHER" id="PTHR24421:SF62">
    <property type="entry name" value="SENSORY TRANSDUCTION HISTIDINE KINASE"/>
    <property type="match status" value="1"/>
</dbReference>
<dbReference type="InterPro" id="IPR011123">
    <property type="entry name" value="Y_Y_Y"/>
</dbReference>
<keyword evidence="5" id="KW-0812">Transmembrane</keyword>
<dbReference type="GO" id="GO:0046983">
    <property type="term" value="F:protein dimerization activity"/>
    <property type="evidence" value="ECO:0007669"/>
    <property type="project" value="InterPro"/>
</dbReference>
<dbReference type="PROSITE" id="PS50109">
    <property type="entry name" value="HIS_KIN"/>
    <property type="match status" value="1"/>
</dbReference>
<feature type="domain" description="Histidine kinase" evidence="6">
    <location>
        <begin position="904"/>
        <end position="990"/>
    </location>
</feature>